<dbReference type="EMBL" id="DTHO01000054">
    <property type="protein sequence ID" value="HGG99786.1"/>
    <property type="molecule type" value="Genomic_DNA"/>
</dbReference>
<dbReference type="GO" id="GO:0000105">
    <property type="term" value="P:L-histidine biosynthetic process"/>
    <property type="evidence" value="ECO:0007669"/>
    <property type="project" value="UniProtKB-KW"/>
</dbReference>
<evidence type="ECO:0000256" key="5">
    <source>
        <dbReference type="ARBA" id="ARBA00022755"/>
    </source>
</evidence>
<dbReference type="FunFam" id="3.40.50.10860:FF:000005">
    <property type="entry name" value="C-1-tetrahydrofolate synthase, cytoplasmic, putative"/>
    <property type="match status" value="1"/>
</dbReference>
<keyword evidence="4 12" id="KW-0028">Amino-acid biosynthesis</keyword>
<dbReference type="FunFam" id="3.40.50.720:FF:000094">
    <property type="entry name" value="Bifunctional protein FolD"/>
    <property type="match status" value="1"/>
</dbReference>
<dbReference type="Gene3D" id="3.40.50.10860">
    <property type="entry name" value="Leucine Dehydrogenase, chain A, domain 1"/>
    <property type="match status" value="1"/>
</dbReference>
<comment type="subunit">
    <text evidence="2 12">Homodimer.</text>
</comment>
<dbReference type="GO" id="GO:0004477">
    <property type="term" value="F:methenyltetrahydrofolate cyclohydrolase activity"/>
    <property type="evidence" value="ECO:0007669"/>
    <property type="project" value="UniProtKB-UniRule"/>
</dbReference>
<dbReference type="PANTHER" id="PTHR48099">
    <property type="entry name" value="C-1-TETRAHYDROFOLATE SYNTHASE, CYTOPLASMIC-RELATED"/>
    <property type="match status" value="1"/>
</dbReference>
<evidence type="ECO:0000259" key="14">
    <source>
        <dbReference type="Pfam" id="PF02882"/>
    </source>
</evidence>
<dbReference type="InterPro" id="IPR020867">
    <property type="entry name" value="THF_DH/CycHdrlase_CS"/>
</dbReference>
<dbReference type="EC" id="3.5.4.9" evidence="12"/>
<evidence type="ECO:0000256" key="8">
    <source>
        <dbReference type="ARBA" id="ARBA00023002"/>
    </source>
</evidence>
<keyword evidence="3 12" id="KW-0554">One-carbon metabolism</keyword>
<keyword evidence="8 12" id="KW-0560">Oxidoreductase</keyword>
<keyword evidence="5 12" id="KW-0658">Purine biosynthesis</keyword>
<dbReference type="PRINTS" id="PR00085">
    <property type="entry name" value="THFDHDRGNASE"/>
</dbReference>
<accession>A0A7C4ELY0</accession>
<dbReference type="InterPro" id="IPR046346">
    <property type="entry name" value="Aminoacid_DH-like_N_sf"/>
</dbReference>
<dbReference type="NCBIfam" id="NF008058">
    <property type="entry name" value="PRK10792.1"/>
    <property type="match status" value="1"/>
</dbReference>
<comment type="pathway">
    <text evidence="1 12">One-carbon metabolism; tetrahydrofolate interconversion.</text>
</comment>
<gene>
    <name evidence="12 15" type="primary">folD</name>
    <name evidence="15" type="ORF">ENV75_04995</name>
</gene>
<dbReference type="PROSITE" id="PS00767">
    <property type="entry name" value="THF_DHG_CYH_2"/>
    <property type="match status" value="1"/>
</dbReference>
<keyword evidence="9 12" id="KW-0368">Histidine biosynthesis</keyword>
<proteinExistence type="inferred from homology"/>
<dbReference type="CDD" id="cd01080">
    <property type="entry name" value="NAD_bind_m-THF_DH_Cyclohyd"/>
    <property type="match status" value="1"/>
</dbReference>
<dbReference type="InterPro" id="IPR020631">
    <property type="entry name" value="THF_DH/CycHdrlase_NAD-bd_dom"/>
</dbReference>
<comment type="catalytic activity">
    <reaction evidence="12">
        <text>(6R)-5,10-methenyltetrahydrofolate + H2O = (6R)-10-formyltetrahydrofolate + H(+)</text>
        <dbReference type="Rhea" id="RHEA:23700"/>
        <dbReference type="ChEBI" id="CHEBI:15377"/>
        <dbReference type="ChEBI" id="CHEBI:15378"/>
        <dbReference type="ChEBI" id="CHEBI:57455"/>
        <dbReference type="ChEBI" id="CHEBI:195366"/>
        <dbReference type="EC" id="3.5.4.9"/>
    </reaction>
</comment>
<dbReference type="Pfam" id="PF02882">
    <property type="entry name" value="THF_DHG_CYH_C"/>
    <property type="match status" value="1"/>
</dbReference>
<dbReference type="InterPro" id="IPR020630">
    <property type="entry name" value="THF_DH/CycHdrlase_cat_dom"/>
</dbReference>
<dbReference type="SUPFAM" id="SSF53223">
    <property type="entry name" value="Aminoacid dehydrogenase-like, N-terminal domain"/>
    <property type="match status" value="1"/>
</dbReference>
<evidence type="ECO:0000256" key="11">
    <source>
        <dbReference type="ARBA" id="ARBA00023268"/>
    </source>
</evidence>
<evidence type="ECO:0000313" key="15">
    <source>
        <dbReference type="EMBL" id="HGG99786.1"/>
    </source>
</evidence>
<evidence type="ECO:0000256" key="10">
    <source>
        <dbReference type="ARBA" id="ARBA00023167"/>
    </source>
</evidence>
<comment type="similarity">
    <text evidence="12">Belongs to the tetrahydrofolate dehydrogenase/cyclohydrolase family.</text>
</comment>
<comment type="caution">
    <text evidence="12">Lacks conserved residue(s) required for the propagation of feature annotation.</text>
</comment>
<sequence length="285" mass="31180">MSAVIIDGKLVALRIKEELKREVEALKFQNINPCLAVVVVGENKASLKYVSFKEKSCKELGIESLVFRLPENTDEIYLSGLIEELNNNVTVNGILIQLPLPKHLNQNVILEKINPLKDVDGFTPYCLGRLLIDSPLFVPCTPKGIIKILDEYKIDLAGKNAVVLGRSIIVGKPLSLLLLKRNATVTICHSKTKNLAEITKEADILCVAIGKPKFITSQMVKDKAVVIDIGINVTDTGKVTGDVDFEQVKEKASYITPVPGGVGPMTIAMLMENTIHATKLQKGLL</sequence>
<protein>
    <recommendedName>
        <fullName evidence="12">Bifunctional protein FolD</fullName>
    </recommendedName>
    <domain>
        <recommendedName>
            <fullName evidence="12">Methylenetetrahydrofolate dehydrogenase</fullName>
            <ecNumber evidence="12">1.5.1.5</ecNumber>
        </recommendedName>
    </domain>
    <domain>
        <recommendedName>
            <fullName evidence="12">Methenyltetrahydrofolate cyclohydrolase</fullName>
            <ecNumber evidence="12">3.5.4.9</ecNumber>
        </recommendedName>
    </domain>
</protein>
<evidence type="ECO:0000256" key="6">
    <source>
        <dbReference type="ARBA" id="ARBA00022801"/>
    </source>
</evidence>
<dbReference type="Gene3D" id="3.40.50.720">
    <property type="entry name" value="NAD(P)-binding Rossmann-like Domain"/>
    <property type="match status" value="1"/>
</dbReference>
<evidence type="ECO:0000256" key="2">
    <source>
        <dbReference type="ARBA" id="ARBA00011738"/>
    </source>
</evidence>
<evidence type="ECO:0000256" key="7">
    <source>
        <dbReference type="ARBA" id="ARBA00022857"/>
    </source>
</evidence>
<comment type="catalytic activity">
    <reaction evidence="12">
        <text>(6R)-5,10-methylene-5,6,7,8-tetrahydrofolate + NADP(+) = (6R)-5,10-methenyltetrahydrofolate + NADPH</text>
        <dbReference type="Rhea" id="RHEA:22812"/>
        <dbReference type="ChEBI" id="CHEBI:15636"/>
        <dbReference type="ChEBI" id="CHEBI:57455"/>
        <dbReference type="ChEBI" id="CHEBI:57783"/>
        <dbReference type="ChEBI" id="CHEBI:58349"/>
        <dbReference type="EC" id="1.5.1.5"/>
    </reaction>
</comment>
<keyword evidence="11 12" id="KW-0511">Multifunctional enzyme</keyword>
<evidence type="ECO:0000256" key="12">
    <source>
        <dbReference type="HAMAP-Rule" id="MF_01576"/>
    </source>
</evidence>
<keyword evidence="6 12" id="KW-0378">Hydrolase</keyword>
<dbReference type="SUPFAM" id="SSF51735">
    <property type="entry name" value="NAD(P)-binding Rossmann-fold domains"/>
    <property type="match status" value="1"/>
</dbReference>
<dbReference type="EC" id="1.5.1.5" evidence="12"/>
<dbReference type="GO" id="GO:0035999">
    <property type="term" value="P:tetrahydrofolate interconversion"/>
    <property type="evidence" value="ECO:0007669"/>
    <property type="project" value="UniProtKB-UniRule"/>
</dbReference>
<evidence type="ECO:0000256" key="3">
    <source>
        <dbReference type="ARBA" id="ARBA00022563"/>
    </source>
</evidence>
<dbReference type="InterPro" id="IPR000672">
    <property type="entry name" value="THF_DH/CycHdrlase"/>
</dbReference>
<comment type="caution">
    <text evidence="15">The sequence shown here is derived from an EMBL/GenBank/DDBJ whole genome shotgun (WGS) entry which is preliminary data.</text>
</comment>
<evidence type="ECO:0000259" key="13">
    <source>
        <dbReference type="Pfam" id="PF00763"/>
    </source>
</evidence>
<dbReference type="GO" id="GO:0009086">
    <property type="term" value="P:methionine biosynthetic process"/>
    <property type="evidence" value="ECO:0007669"/>
    <property type="project" value="UniProtKB-KW"/>
</dbReference>
<keyword evidence="10 12" id="KW-0486">Methionine biosynthesis</keyword>
<organism evidence="15">
    <name type="scientific">Thermodesulfovibrio aggregans</name>
    <dbReference type="NCBI Taxonomy" id="86166"/>
    <lineage>
        <taxon>Bacteria</taxon>
        <taxon>Pseudomonadati</taxon>
        <taxon>Nitrospirota</taxon>
        <taxon>Thermodesulfovibrionia</taxon>
        <taxon>Thermodesulfovibrionales</taxon>
        <taxon>Thermodesulfovibrionaceae</taxon>
        <taxon>Thermodesulfovibrio</taxon>
    </lineage>
</organism>
<dbReference type="InterPro" id="IPR036291">
    <property type="entry name" value="NAD(P)-bd_dom_sf"/>
</dbReference>
<dbReference type="HAMAP" id="MF_01576">
    <property type="entry name" value="THF_DHG_CYH"/>
    <property type="match status" value="1"/>
</dbReference>
<dbReference type="UniPathway" id="UPA00193"/>
<name>A0A7C4ELY0_9BACT</name>
<feature type="domain" description="Tetrahydrofolate dehydrogenase/cyclohydrolase NAD(P)-binding" evidence="14">
    <location>
        <begin position="139"/>
        <end position="281"/>
    </location>
</feature>
<keyword evidence="7 12" id="KW-0521">NADP</keyword>
<evidence type="ECO:0000256" key="9">
    <source>
        <dbReference type="ARBA" id="ARBA00023102"/>
    </source>
</evidence>
<dbReference type="PANTHER" id="PTHR48099:SF5">
    <property type="entry name" value="C-1-TETRAHYDROFOLATE SYNTHASE, CYTOPLASMIC"/>
    <property type="match status" value="1"/>
</dbReference>
<dbReference type="NCBIfam" id="NF010783">
    <property type="entry name" value="PRK14186.1"/>
    <property type="match status" value="1"/>
</dbReference>
<evidence type="ECO:0000256" key="4">
    <source>
        <dbReference type="ARBA" id="ARBA00022605"/>
    </source>
</evidence>
<dbReference type="AlphaFoldDB" id="A0A7C4ELY0"/>
<feature type="binding site" evidence="12">
    <location>
        <begin position="165"/>
        <end position="167"/>
    </location>
    <ligand>
        <name>NADP(+)</name>
        <dbReference type="ChEBI" id="CHEBI:58349"/>
    </ligand>
</feature>
<feature type="binding site" evidence="12">
    <location>
        <position position="231"/>
    </location>
    <ligand>
        <name>NADP(+)</name>
        <dbReference type="ChEBI" id="CHEBI:58349"/>
    </ligand>
</feature>
<feature type="domain" description="Tetrahydrofolate dehydrogenase/cyclohydrolase catalytic" evidence="13">
    <location>
        <begin position="6"/>
        <end position="120"/>
    </location>
</feature>
<dbReference type="GO" id="GO:0005829">
    <property type="term" value="C:cytosol"/>
    <property type="evidence" value="ECO:0007669"/>
    <property type="project" value="TreeGrafter"/>
</dbReference>
<dbReference type="GO" id="GO:0006164">
    <property type="term" value="P:purine nucleotide biosynthetic process"/>
    <property type="evidence" value="ECO:0007669"/>
    <property type="project" value="UniProtKB-KW"/>
</dbReference>
<reference evidence="15" key="1">
    <citation type="journal article" date="2020" name="mSystems">
        <title>Genome- and Community-Level Interaction Insights into Carbon Utilization and Element Cycling Functions of Hydrothermarchaeota in Hydrothermal Sediment.</title>
        <authorList>
            <person name="Zhou Z."/>
            <person name="Liu Y."/>
            <person name="Xu W."/>
            <person name="Pan J."/>
            <person name="Luo Z.H."/>
            <person name="Li M."/>
        </authorList>
    </citation>
    <scope>NUCLEOTIDE SEQUENCE [LARGE SCALE GENOMIC DNA]</scope>
    <source>
        <strain evidence="15">SpSt-788</strain>
    </source>
</reference>
<dbReference type="Pfam" id="PF00763">
    <property type="entry name" value="THF_DHG_CYH"/>
    <property type="match status" value="1"/>
</dbReference>
<comment type="function">
    <text evidence="12">Catalyzes the oxidation of 5,10-methylenetetrahydrofolate to 5,10-methenyltetrahydrofolate and then the hydrolysis of 5,10-methenyltetrahydrofolate to 10-formyltetrahydrofolate.</text>
</comment>
<dbReference type="GO" id="GO:0004488">
    <property type="term" value="F:methylenetetrahydrofolate dehydrogenase (NADP+) activity"/>
    <property type="evidence" value="ECO:0007669"/>
    <property type="project" value="UniProtKB-UniRule"/>
</dbReference>
<evidence type="ECO:0000256" key="1">
    <source>
        <dbReference type="ARBA" id="ARBA00004777"/>
    </source>
</evidence>